<keyword evidence="2" id="KW-0472">Membrane</keyword>
<dbReference type="PANTHER" id="PTHR37577">
    <property type="entry name" value="INTEGRAL MEMBRANE PROTEIN"/>
    <property type="match status" value="1"/>
</dbReference>
<dbReference type="OrthoDB" id="5427664at2759"/>
<feature type="transmembrane region" description="Helical" evidence="2">
    <location>
        <begin position="161"/>
        <end position="182"/>
    </location>
</feature>
<evidence type="ECO:0000313" key="3">
    <source>
        <dbReference type="EMBL" id="KAF1844229.1"/>
    </source>
</evidence>
<dbReference type="AlphaFoldDB" id="A0A9P4GEZ7"/>
<dbReference type="RefSeq" id="XP_040786792.1">
    <property type="nucleotide sequence ID" value="XM_040937988.1"/>
</dbReference>
<dbReference type="EMBL" id="ML976617">
    <property type="protein sequence ID" value="KAF1844229.1"/>
    <property type="molecule type" value="Genomic_DNA"/>
</dbReference>
<evidence type="ECO:0000256" key="1">
    <source>
        <dbReference type="SAM" id="MobiDB-lite"/>
    </source>
</evidence>
<feature type="transmembrane region" description="Helical" evidence="2">
    <location>
        <begin position="194"/>
        <end position="211"/>
    </location>
</feature>
<dbReference type="Proteomes" id="UP000800039">
    <property type="component" value="Unassembled WGS sequence"/>
</dbReference>
<keyword evidence="2" id="KW-1133">Transmembrane helix</keyword>
<feature type="region of interest" description="Disordered" evidence="1">
    <location>
        <begin position="404"/>
        <end position="428"/>
    </location>
</feature>
<feature type="transmembrane region" description="Helical" evidence="2">
    <location>
        <begin position="315"/>
        <end position="334"/>
    </location>
</feature>
<comment type="caution">
    <text evidence="3">The sequence shown here is derived from an EMBL/GenBank/DDBJ whole genome shotgun (WGS) entry which is preliminary data.</text>
</comment>
<feature type="transmembrane region" description="Helical" evidence="2">
    <location>
        <begin position="354"/>
        <end position="376"/>
    </location>
</feature>
<dbReference type="PANTHER" id="PTHR37577:SF1">
    <property type="entry name" value="INTEGRAL MEMBRANE PROTEIN"/>
    <property type="match status" value="1"/>
</dbReference>
<dbReference type="GeneID" id="63855238"/>
<reference evidence="3" key="1">
    <citation type="submission" date="2020-01" db="EMBL/GenBank/DDBJ databases">
        <authorList>
            <consortium name="DOE Joint Genome Institute"/>
            <person name="Haridas S."/>
            <person name="Albert R."/>
            <person name="Binder M."/>
            <person name="Bloem J."/>
            <person name="Labutti K."/>
            <person name="Salamov A."/>
            <person name="Andreopoulos B."/>
            <person name="Baker S.E."/>
            <person name="Barry K."/>
            <person name="Bills G."/>
            <person name="Bluhm B.H."/>
            <person name="Cannon C."/>
            <person name="Castanera R."/>
            <person name="Culley D.E."/>
            <person name="Daum C."/>
            <person name="Ezra D."/>
            <person name="Gonzalez J.B."/>
            <person name="Henrissat B."/>
            <person name="Kuo A."/>
            <person name="Liang C."/>
            <person name="Lipzen A."/>
            <person name="Lutzoni F."/>
            <person name="Magnuson J."/>
            <person name="Mondo S."/>
            <person name="Nolan M."/>
            <person name="Ohm R."/>
            <person name="Pangilinan J."/>
            <person name="Park H.-J."/>
            <person name="Ramirez L."/>
            <person name="Alfaro M."/>
            <person name="Sun H."/>
            <person name="Tritt A."/>
            <person name="Yoshinaga Y."/>
            <person name="Zwiers L.-H."/>
            <person name="Turgeon B.G."/>
            <person name="Goodwin S.B."/>
            <person name="Spatafora J.W."/>
            <person name="Crous P.W."/>
            <person name="Grigoriev I.V."/>
        </authorList>
    </citation>
    <scope>NUCLEOTIDE SEQUENCE</scope>
    <source>
        <strain evidence="3">CBS 394.84</strain>
    </source>
</reference>
<feature type="transmembrane region" description="Helical" evidence="2">
    <location>
        <begin position="128"/>
        <end position="149"/>
    </location>
</feature>
<protein>
    <submittedName>
        <fullName evidence="3">Uncharacterized protein</fullName>
    </submittedName>
</protein>
<dbReference type="InterPro" id="IPR053018">
    <property type="entry name" value="Elsinochrome_Biosynth-Asso"/>
</dbReference>
<accession>A0A9P4GEZ7</accession>
<evidence type="ECO:0000256" key="2">
    <source>
        <dbReference type="SAM" id="Phobius"/>
    </source>
</evidence>
<gene>
    <name evidence="3" type="ORF">K460DRAFT_419170</name>
</gene>
<proteinExistence type="predicted"/>
<sequence length="428" mass="47877">MGNSFGFLRTQSKGGFQFTVLNACKAEGIDLNQTCSLTFSPSHELVSIGNVTRGEMKPEPGIAGIGMWFAMILFFGVVVIALIFVVLEVMSRSSVPSLAYFKDSPVSNPDDPNSKRGKRDLFRAAGRTFVLGVSDTQTIFVGAFLLSFAGQSKCRLTSYHFTVAINQMMIALSVMTFSVALVRTYWRNPLAAAFRLLLSVGSFIGVGLTIFREANYAPDWPPPSSRKDSAILLPVACLLESDLKSRAQEQAEQNQAELGFGGSSALPGPTERYFFIILIIAFILAHASIIVRFLENKDHAPEQWTRYRGWFTVVYWPWMLIPPTFTSVWCWVRVYETREWVKNSGWIAFPNPEMIIWDSGQLIAMGVLITVMMNMLTEAYKREQKGAQRNDGARFQRLRSVEGVDSRFEEDQSDSYPMARTYNAGASS</sequence>
<name>A0A9P4GEZ7_9PLEO</name>
<feature type="transmembrane region" description="Helical" evidence="2">
    <location>
        <begin position="65"/>
        <end position="87"/>
    </location>
</feature>
<organism evidence="3 4">
    <name type="scientific">Cucurbitaria berberidis CBS 394.84</name>
    <dbReference type="NCBI Taxonomy" id="1168544"/>
    <lineage>
        <taxon>Eukaryota</taxon>
        <taxon>Fungi</taxon>
        <taxon>Dikarya</taxon>
        <taxon>Ascomycota</taxon>
        <taxon>Pezizomycotina</taxon>
        <taxon>Dothideomycetes</taxon>
        <taxon>Pleosporomycetidae</taxon>
        <taxon>Pleosporales</taxon>
        <taxon>Pleosporineae</taxon>
        <taxon>Cucurbitariaceae</taxon>
        <taxon>Cucurbitaria</taxon>
    </lineage>
</organism>
<keyword evidence="2" id="KW-0812">Transmembrane</keyword>
<feature type="transmembrane region" description="Helical" evidence="2">
    <location>
        <begin position="273"/>
        <end position="294"/>
    </location>
</feature>
<keyword evidence="4" id="KW-1185">Reference proteome</keyword>
<evidence type="ECO:0000313" key="4">
    <source>
        <dbReference type="Proteomes" id="UP000800039"/>
    </source>
</evidence>